<keyword evidence="1" id="KW-0472">Membrane</keyword>
<gene>
    <name evidence="2" type="ORF">JXQ802_LOCUS3804</name>
    <name evidence="3" type="ORF">PYM288_LOCUS6192</name>
</gene>
<dbReference type="EMBL" id="CAJNOH010000068">
    <property type="protein sequence ID" value="CAF0833181.1"/>
    <property type="molecule type" value="Genomic_DNA"/>
</dbReference>
<evidence type="ECO:0000313" key="4">
    <source>
        <dbReference type="Proteomes" id="UP000663870"/>
    </source>
</evidence>
<dbReference type="Proteomes" id="UP000663870">
    <property type="component" value="Unassembled WGS sequence"/>
</dbReference>
<keyword evidence="4" id="KW-1185">Reference proteome</keyword>
<keyword evidence="1" id="KW-0812">Transmembrane</keyword>
<evidence type="ECO:0000313" key="2">
    <source>
        <dbReference type="EMBL" id="CAF0792500.1"/>
    </source>
</evidence>
<dbReference type="AlphaFoldDB" id="A0A813S7Y4"/>
<name>A0A813S7Y4_9BILA</name>
<accession>A0A813S7Y4</accession>
<reference evidence="2" key="1">
    <citation type="submission" date="2021-02" db="EMBL/GenBank/DDBJ databases">
        <authorList>
            <person name="Nowell W R."/>
        </authorList>
    </citation>
    <scope>NUCLEOTIDE SEQUENCE</scope>
</reference>
<evidence type="ECO:0000256" key="1">
    <source>
        <dbReference type="SAM" id="Phobius"/>
    </source>
</evidence>
<organism evidence="2 4">
    <name type="scientific">Rotaria sordida</name>
    <dbReference type="NCBI Taxonomy" id="392033"/>
    <lineage>
        <taxon>Eukaryota</taxon>
        <taxon>Metazoa</taxon>
        <taxon>Spiralia</taxon>
        <taxon>Gnathifera</taxon>
        <taxon>Rotifera</taxon>
        <taxon>Eurotatoria</taxon>
        <taxon>Bdelloidea</taxon>
        <taxon>Philodinida</taxon>
        <taxon>Philodinidae</taxon>
        <taxon>Rotaria</taxon>
    </lineage>
</organism>
<protein>
    <submittedName>
        <fullName evidence="2">Uncharacterized protein</fullName>
    </submittedName>
</protein>
<sequence length="173" mass="19923">MTRNLFPLMCFFSLHKPVIAHRMLMYSSYVIVLLSIVGFVLTNPVRNTFLNEKPENLSLTQAFNKAEKAVKRYSYLINSDTDHLVHGILHILMKNPTLFTLIPRHAVDIIFDNIAEKLGYDDVETITTPILLSIEQNYQKKGGQTTPIELTDETKEKIEEALDNFLDGEFQRH</sequence>
<proteinExistence type="predicted"/>
<dbReference type="Proteomes" id="UP000663854">
    <property type="component" value="Unassembled WGS sequence"/>
</dbReference>
<comment type="caution">
    <text evidence="2">The sequence shown here is derived from an EMBL/GenBank/DDBJ whole genome shotgun (WGS) entry which is preliminary data.</text>
</comment>
<evidence type="ECO:0000313" key="3">
    <source>
        <dbReference type="EMBL" id="CAF0833181.1"/>
    </source>
</evidence>
<keyword evidence="1" id="KW-1133">Transmembrane helix</keyword>
<dbReference type="EMBL" id="CAJNOL010000052">
    <property type="protein sequence ID" value="CAF0792500.1"/>
    <property type="molecule type" value="Genomic_DNA"/>
</dbReference>
<feature type="transmembrane region" description="Helical" evidence="1">
    <location>
        <begin position="23"/>
        <end position="41"/>
    </location>
</feature>